<keyword evidence="2" id="KW-0808">Transferase</keyword>
<dbReference type="GO" id="GO:0016747">
    <property type="term" value="F:acyltransferase activity, transferring groups other than amino-acyl groups"/>
    <property type="evidence" value="ECO:0007669"/>
    <property type="project" value="InterPro"/>
</dbReference>
<evidence type="ECO:0000313" key="2">
    <source>
        <dbReference type="EMBL" id="NEK24154.1"/>
    </source>
</evidence>
<dbReference type="EMBL" id="JAABNT010000012">
    <property type="protein sequence ID" value="NEK24154.1"/>
    <property type="molecule type" value="Genomic_DNA"/>
</dbReference>
<dbReference type="PROSITE" id="PS51186">
    <property type="entry name" value="GNAT"/>
    <property type="match status" value="1"/>
</dbReference>
<organism evidence="2 3">
    <name type="scientific">Sulfitobacter sediminilitoris</name>
    <dbReference type="NCBI Taxonomy" id="2698830"/>
    <lineage>
        <taxon>Bacteria</taxon>
        <taxon>Pseudomonadati</taxon>
        <taxon>Pseudomonadota</taxon>
        <taxon>Alphaproteobacteria</taxon>
        <taxon>Rhodobacterales</taxon>
        <taxon>Roseobacteraceae</taxon>
        <taxon>Sulfitobacter</taxon>
    </lineage>
</organism>
<evidence type="ECO:0000259" key="1">
    <source>
        <dbReference type="PROSITE" id="PS51186"/>
    </source>
</evidence>
<dbReference type="Gene3D" id="3.40.630.30">
    <property type="match status" value="1"/>
</dbReference>
<dbReference type="AlphaFoldDB" id="A0A6P0CI70"/>
<dbReference type="InterPro" id="IPR016181">
    <property type="entry name" value="Acyl_CoA_acyltransferase"/>
</dbReference>
<feature type="domain" description="N-acetyltransferase" evidence="1">
    <location>
        <begin position="17"/>
        <end position="171"/>
    </location>
</feature>
<dbReference type="InterPro" id="IPR000182">
    <property type="entry name" value="GNAT_dom"/>
</dbReference>
<dbReference type="SUPFAM" id="SSF55729">
    <property type="entry name" value="Acyl-CoA N-acyltransferases (Nat)"/>
    <property type="match status" value="1"/>
</dbReference>
<keyword evidence="3" id="KW-1185">Reference proteome</keyword>
<dbReference type="RefSeq" id="WP_164355074.1">
    <property type="nucleotide sequence ID" value="NZ_JAABNT010000012.1"/>
</dbReference>
<evidence type="ECO:0000313" key="3">
    <source>
        <dbReference type="Proteomes" id="UP000468591"/>
    </source>
</evidence>
<reference evidence="2 3" key="1">
    <citation type="submission" date="2020-01" db="EMBL/GenBank/DDBJ databases">
        <title>Sulfitobacter sediminilitoris sp. nov., isolated from a tidal flat.</title>
        <authorList>
            <person name="Park S."/>
            <person name="Yoon J.-H."/>
        </authorList>
    </citation>
    <scope>NUCLEOTIDE SEQUENCE [LARGE SCALE GENOMIC DNA]</scope>
    <source>
        <strain evidence="2 3">JBTF-M27</strain>
    </source>
</reference>
<name>A0A6P0CI70_9RHOB</name>
<protein>
    <submittedName>
        <fullName evidence="2">GNAT family N-acetyltransferase</fullName>
    </submittedName>
</protein>
<proteinExistence type="predicted"/>
<sequence>MTAKLPFRAVLRNGEIVLIREIGPDDRRLMRDGFEKLSKQSRFFRFLAPHSQLSEAELDQFTESNTDEHFAIGAVSVGVEADLPLATARFVRLSEGAKDAEFALTIIDSHQRLGLGSLLLRTMARAAHARGIERFTALLHHENRGMQALMRCFGGHRMTPGTEEEWILPLPLKPEPTLSKQPSEIAIWRKPV</sequence>
<dbReference type="Proteomes" id="UP000468591">
    <property type="component" value="Unassembled WGS sequence"/>
</dbReference>
<gene>
    <name evidence="2" type="ORF">GV827_17335</name>
</gene>
<comment type="caution">
    <text evidence="2">The sequence shown here is derived from an EMBL/GenBank/DDBJ whole genome shotgun (WGS) entry which is preliminary data.</text>
</comment>
<dbReference type="Pfam" id="PF00583">
    <property type="entry name" value="Acetyltransf_1"/>
    <property type="match status" value="1"/>
</dbReference>
<accession>A0A6P0CI70</accession>